<proteinExistence type="predicted"/>
<comment type="caution">
    <text evidence="2">The sequence shown here is derived from an EMBL/GenBank/DDBJ whole genome shotgun (WGS) entry which is preliminary data.</text>
</comment>
<dbReference type="InterPro" id="IPR039315">
    <property type="entry name" value="CheW"/>
</dbReference>
<dbReference type="Pfam" id="PF01584">
    <property type="entry name" value="CheW"/>
    <property type="match status" value="1"/>
</dbReference>
<organism evidence="2 3">
    <name type="scientific">Hirschia litorea</name>
    <dbReference type="NCBI Taxonomy" id="1199156"/>
    <lineage>
        <taxon>Bacteria</taxon>
        <taxon>Pseudomonadati</taxon>
        <taxon>Pseudomonadota</taxon>
        <taxon>Alphaproteobacteria</taxon>
        <taxon>Hyphomonadales</taxon>
        <taxon>Hyphomonadaceae</taxon>
        <taxon>Hirschia</taxon>
    </lineage>
</organism>
<feature type="domain" description="CheW-like" evidence="1">
    <location>
        <begin position="3"/>
        <end position="144"/>
    </location>
</feature>
<evidence type="ECO:0000259" key="1">
    <source>
        <dbReference type="PROSITE" id="PS50851"/>
    </source>
</evidence>
<dbReference type="SUPFAM" id="SSF50341">
    <property type="entry name" value="CheW-like"/>
    <property type="match status" value="1"/>
</dbReference>
<reference evidence="3" key="1">
    <citation type="journal article" date="2019" name="Int. J. Syst. Evol. Microbiol.">
        <title>The Global Catalogue of Microorganisms (GCM) 10K type strain sequencing project: providing services to taxonomists for standard genome sequencing and annotation.</title>
        <authorList>
            <consortium name="The Broad Institute Genomics Platform"/>
            <consortium name="The Broad Institute Genome Sequencing Center for Infectious Disease"/>
            <person name="Wu L."/>
            <person name="Ma J."/>
        </authorList>
    </citation>
    <scope>NUCLEOTIDE SEQUENCE [LARGE SCALE GENOMIC DNA]</scope>
    <source>
        <strain evidence="3">CCUG 51308</strain>
    </source>
</reference>
<dbReference type="Proteomes" id="UP001596492">
    <property type="component" value="Unassembled WGS sequence"/>
</dbReference>
<dbReference type="Gene3D" id="2.40.50.180">
    <property type="entry name" value="CheA-289, Domain 4"/>
    <property type="match status" value="1"/>
</dbReference>
<dbReference type="InterPro" id="IPR036061">
    <property type="entry name" value="CheW-like_dom_sf"/>
</dbReference>
<gene>
    <name evidence="2" type="ORF">ACFQS8_11050</name>
</gene>
<dbReference type="InterPro" id="IPR002545">
    <property type="entry name" value="CheW-lke_dom"/>
</dbReference>
<dbReference type="PANTHER" id="PTHR22617">
    <property type="entry name" value="CHEMOTAXIS SENSOR HISTIDINE KINASE-RELATED"/>
    <property type="match status" value="1"/>
</dbReference>
<dbReference type="SMART" id="SM00260">
    <property type="entry name" value="CheW"/>
    <property type="match status" value="1"/>
</dbReference>
<dbReference type="RefSeq" id="WP_382167393.1">
    <property type="nucleotide sequence ID" value="NZ_JBHTBR010000005.1"/>
</dbReference>
<keyword evidence="3" id="KW-1185">Reference proteome</keyword>
<dbReference type="Gene3D" id="2.30.30.40">
    <property type="entry name" value="SH3 Domains"/>
    <property type="match status" value="1"/>
</dbReference>
<accession>A0ABW2IMW6</accession>
<dbReference type="PANTHER" id="PTHR22617:SF23">
    <property type="entry name" value="CHEMOTAXIS PROTEIN CHEW"/>
    <property type="match status" value="1"/>
</dbReference>
<evidence type="ECO:0000313" key="3">
    <source>
        <dbReference type="Proteomes" id="UP001596492"/>
    </source>
</evidence>
<name>A0ABW2IMW6_9PROT</name>
<dbReference type="PROSITE" id="PS50851">
    <property type="entry name" value="CHEW"/>
    <property type="match status" value="1"/>
</dbReference>
<evidence type="ECO:0000313" key="2">
    <source>
        <dbReference type="EMBL" id="MFC7292155.1"/>
    </source>
</evidence>
<protein>
    <submittedName>
        <fullName evidence="2">Chemotaxis protein CheW</fullName>
    </submittedName>
</protein>
<sequence length="150" mass="16168">MSSTEYVTFQIGSQTFGTSVLEVHDVFRPTQVTKVPLAKPDIAGVLNLRGRIVTAIDARARLGLPPREGDPDDIMAIGIEQNGESFGLIIDTVGEVVRLEDVNLEKNPVNLDPIWASVSKGVHRLGDKLLIVMDIGKILAVNEPDEGLAA</sequence>
<dbReference type="EMBL" id="JBHTBR010000005">
    <property type="protein sequence ID" value="MFC7292155.1"/>
    <property type="molecule type" value="Genomic_DNA"/>
</dbReference>